<dbReference type="AlphaFoldDB" id="A0A4Q8QBC4"/>
<dbReference type="Proteomes" id="UP000291981">
    <property type="component" value="Unassembled WGS sequence"/>
</dbReference>
<keyword evidence="2" id="KW-1185">Reference proteome</keyword>
<sequence>MTSTHAQDPHKTAEGFYDLSSFEVAAGVYLLENKTFFYFASFGNVDLKVYGEYGVFNNNVLVFYPDKDLMQDFFIYGGSNPKNKDDIVLHYYRPYDEKTEALVVDDQHTQVKIPEFTSEEDEVSVILKRADTIKIEYQTQGYQTQIKRFMVQVNDSINELKLFHNYYANMVRDLSRISFEIEGGYFIDDNQKKVQKKELDQKTIDQVLAFIEERKNDTSMVREGREYQKLPSHN</sequence>
<gene>
    <name evidence="1" type="ORF">EW142_13075</name>
</gene>
<evidence type="ECO:0000313" key="1">
    <source>
        <dbReference type="EMBL" id="TAI47591.1"/>
    </source>
</evidence>
<name>A0A4Q8QBC4_9FLAO</name>
<dbReference type="EMBL" id="SGIU01000002">
    <property type="protein sequence ID" value="TAI47591.1"/>
    <property type="molecule type" value="Genomic_DNA"/>
</dbReference>
<comment type="caution">
    <text evidence="1">The sequence shown here is derived from an EMBL/GenBank/DDBJ whole genome shotgun (WGS) entry which is preliminary data.</text>
</comment>
<evidence type="ECO:0000313" key="2">
    <source>
        <dbReference type="Proteomes" id="UP000291981"/>
    </source>
</evidence>
<reference evidence="1 2" key="1">
    <citation type="submission" date="2019-02" db="EMBL/GenBank/DDBJ databases">
        <title>Draft genome sequence of Muricauda sp. 176CP4-71.</title>
        <authorList>
            <person name="Park J.-S."/>
        </authorList>
    </citation>
    <scope>NUCLEOTIDE SEQUENCE [LARGE SCALE GENOMIC DNA]</scope>
    <source>
        <strain evidence="1 2">176CP4-71</strain>
    </source>
</reference>
<organism evidence="1 2">
    <name type="scientific">Flagellimonas allohymeniacidonis</name>
    <dbReference type="NCBI Taxonomy" id="2517819"/>
    <lineage>
        <taxon>Bacteria</taxon>
        <taxon>Pseudomonadati</taxon>
        <taxon>Bacteroidota</taxon>
        <taxon>Flavobacteriia</taxon>
        <taxon>Flavobacteriales</taxon>
        <taxon>Flavobacteriaceae</taxon>
        <taxon>Flagellimonas</taxon>
    </lineage>
</organism>
<dbReference type="RefSeq" id="WP_130614536.1">
    <property type="nucleotide sequence ID" value="NZ_SGIU01000002.1"/>
</dbReference>
<proteinExistence type="predicted"/>
<protein>
    <submittedName>
        <fullName evidence="1">Uncharacterized protein</fullName>
    </submittedName>
</protein>
<dbReference type="OrthoDB" id="1445381at2"/>
<accession>A0A4Q8QBC4</accession>